<evidence type="ECO:0000313" key="1">
    <source>
        <dbReference type="EMBL" id="GET04538.1"/>
    </source>
</evidence>
<proteinExistence type="predicted"/>
<dbReference type="OrthoDB" id="107110at2759"/>
<dbReference type="EMBL" id="BLAL01000356">
    <property type="protein sequence ID" value="GET04538.1"/>
    <property type="molecule type" value="Genomic_DNA"/>
</dbReference>
<protein>
    <submittedName>
        <fullName evidence="1">Uncharacterized protein</fullName>
    </submittedName>
</protein>
<dbReference type="AlphaFoldDB" id="A0A8H3MFS7"/>
<reference evidence="1" key="1">
    <citation type="submission" date="2019-10" db="EMBL/GenBank/DDBJ databases">
        <title>Conservation and host-specific expression of non-tandemly repeated heterogenous ribosome RNA gene in arbuscular mycorrhizal fungi.</title>
        <authorList>
            <person name="Maeda T."/>
            <person name="Kobayashi Y."/>
            <person name="Nakagawa T."/>
            <person name="Ezawa T."/>
            <person name="Yamaguchi K."/>
            <person name="Bino T."/>
            <person name="Nishimoto Y."/>
            <person name="Shigenobu S."/>
            <person name="Kawaguchi M."/>
        </authorList>
    </citation>
    <scope>NUCLEOTIDE SEQUENCE</scope>
    <source>
        <strain evidence="1">HR1</strain>
    </source>
</reference>
<comment type="caution">
    <text evidence="1">The sequence shown here is derived from an EMBL/GenBank/DDBJ whole genome shotgun (WGS) entry which is preliminary data.</text>
</comment>
<gene>
    <name evidence="1" type="ORF">RCL2_003084000</name>
</gene>
<organism evidence="1 2">
    <name type="scientific">Rhizophagus clarus</name>
    <dbReference type="NCBI Taxonomy" id="94130"/>
    <lineage>
        <taxon>Eukaryota</taxon>
        <taxon>Fungi</taxon>
        <taxon>Fungi incertae sedis</taxon>
        <taxon>Mucoromycota</taxon>
        <taxon>Glomeromycotina</taxon>
        <taxon>Glomeromycetes</taxon>
        <taxon>Glomerales</taxon>
        <taxon>Glomeraceae</taxon>
        <taxon>Rhizophagus</taxon>
    </lineage>
</organism>
<accession>A0A8H3MFS7</accession>
<name>A0A8H3MFS7_9GLOM</name>
<evidence type="ECO:0000313" key="2">
    <source>
        <dbReference type="Proteomes" id="UP000615446"/>
    </source>
</evidence>
<dbReference type="Proteomes" id="UP000615446">
    <property type="component" value="Unassembled WGS sequence"/>
</dbReference>
<sequence length="103" mass="11808">MHGHEELLNELGINEAEVGFNHWISLLSNSIDYVDSDGRKFPLINPINVLSEPREGCKILGIYTDFNKGETQKKQHQGMTTANVTRTRSKLVKKKKNYLYSRC</sequence>